<accession>A0A1C3XR96</accession>
<dbReference type="RefSeq" id="WP_165637824.1">
    <property type="nucleotide sequence ID" value="NZ_FMAI01000030.1"/>
</dbReference>
<keyword evidence="2" id="KW-1185">Reference proteome</keyword>
<evidence type="ECO:0000313" key="1">
    <source>
        <dbReference type="EMBL" id="SCB54788.1"/>
    </source>
</evidence>
<proteinExistence type="predicted"/>
<protein>
    <submittedName>
        <fullName evidence="1">Uncharacterized protein</fullName>
    </submittedName>
</protein>
<dbReference type="AlphaFoldDB" id="A0A1C3XR96"/>
<dbReference type="Proteomes" id="UP000199184">
    <property type="component" value="Unassembled WGS sequence"/>
</dbReference>
<gene>
    <name evidence="1" type="ORF">GA0061098_103056</name>
</gene>
<name>A0A1C3XR96_9BRAD</name>
<reference evidence="2" key="1">
    <citation type="submission" date="2016-08" db="EMBL/GenBank/DDBJ databases">
        <authorList>
            <person name="Varghese N."/>
            <person name="Submissions Spin"/>
        </authorList>
    </citation>
    <scope>NUCLEOTIDE SEQUENCE [LARGE SCALE GENOMIC DNA]</scope>
    <source>
        <strain evidence="2">ERR11</strain>
    </source>
</reference>
<organism evidence="1 2">
    <name type="scientific">Bradyrhizobium shewense</name>
    <dbReference type="NCBI Taxonomy" id="1761772"/>
    <lineage>
        <taxon>Bacteria</taxon>
        <taxon>Pseudomonadati</taxon>
        <taxon>Pseudomonadota</taxon>
        <taxon>Alphaproteobacteria</taxon>
        <taxon>Hyphomicrobiales</taxon>
        <taxon>Nitrobacteraceae</taxon>
        <taxon>Bradyrhizobium</taxon>
    </lineage>
</organism>
<dbReference type="EMBL" id="FMAI01000030">
    <property type="protein sequence ID" value="SCB54788.1"/>
    <property type="molecule type" value="Genomic_DNA"/>
</dbReference>
<sequence>MSSVLKFRQPHNAKSKTYRSRQKLPDILANIAALLSRVQALEIQTIDDARQAIFILELANGCIRLIVGQTSLNETTRTTLLAQSARIDLLIAETRREATCLFKPTELKSWIADGTEQSKGAPRSI</sequence>
<evidence type="ECO:0000313" key="2">
    <source>
        <dbReference type="Proteomes" id="UP000199184"/>
    </source>
</evidence>